<feature type="transmembrane region" description="Helical" evidence="7">
    <location>
        <begin position="164"/>
        <end position="185"/>
    </location>
</feature>
<dbReference type="Gene3D" id="1.20.1640.10">
    <property type="entry name" value="Multidrug efflux transporter AcrB transmembrane domain"/>
    <property type="match status" value="2"/>
</dbReference>
<gene>
    <name evidence="9" type="ORF">UFOPK1767_00146</name>
</gene>
<dbReference type="EMBL" id="CAEZTZ010000009">
    <property type="protein sequence ID" value="CAB4578769.1"/>
    <property type="molecule type" value="Genomic_DNA"/>
</dbReference>
<keyword evidence="3" id="KW-1003">Cell membrane</keyword>
<dbReference type="PROSITE" id="PS50156">
    <property type="entry name" value="SSD"/>
    <property type="match status" value="1"/>
</dbReference>
<evidence type="ECO:0000256" key="1">
    <source>
        <dbReference type="ARBA" id="ARBA00004651"/>
    </source>
</evidence>
<dbReference type="PANTHER" id="PTHR33406:SF6">
    <property type="entry name" value="MEMBRANE PROTEIN YDGH-RELATED"/>
    <property type="match status" value="1"/>
</dbReference>
<name>A0A6J6ETW3_9ZZZZ</name>
<feature type="transmembrane region" description="Helical" evidence="7">
    <location>
        <begin position="591"/>
        <end position="613"/>
    </location>
</feature>
<feature type="transmembrane region" description="Helical" evidence="7">
    <location>
        <begin position="7"/>
        <end position="29"/>
    </location>
</feature>
<feature type="transmembrane region" description="Helical" evidence="7">
    <location>
        <begin position="360"/>
        <end position="380"/>
    </location>
</feature>
<protein>
    <submittedName>
        <fullName evidence="9">Unannotated protein</fullName>
    </submittedName>
</protein>
<feature type="transmembrane region" description="Helical" evidence="7">
    <location>
        <begin position="271"/>
        <end position="294"/>
    </location>
</feature>
<evidence type="ECO:0000256" key="6">
    <source>
        <dbReference type="ARBA" id="ARBA00023136"/>
    </source>
</evidence>
<feature type="transmembrane region" description="Helical" evidence="7">
    <location>
        <begin position="558"/>
        <end position="579"/>
    </location>
</feature>
<comment type="subcellular location">
    <subcellularLocation>
        <location evidence="1">Cell membrane</location>
        <topology evidence="1">Multi-pass membrane protein</topology>
    </subcellularLocation>
</comment>
<evidence type="ECO:0000259" key="8">
    <source>
        <dbReference type="PROSITE" id="PS50156"/>
    </source>
</evidence>
<comment type="similarity">
    <text evidence="2">Belongs to the resistance-nodulation-cell division (RND) (TC 2.A.6) family. MmpL subfamily.</text>
</comment>
<feature type="transmembrane region" description="Helical" evidence="7">
    <location>
        <begin position="230"/>
        <end position="250"/>
    </location>
</feature>
<evidence type="ECO:0000256" key="3">
    <source>
        <dbReference type="ARBA" id="ARBA00022475"/>
    </source>
</evidence>
<dbReference type="SUPFAM" id="SSF82866">
    <property type="entry name" value="Multidrug efflux transporter AcrB transmembrane domain"/>
    <property type="match status" value="2"/>
</dbReference>
<evidence type="ECO:0000256" key="5">
    <source>
        <dbReference type="ARBA" id="ARBA00022989"/>
    </source>
</evidence>
<feature type="transmembrane region" description="Helical" evidence="7">
    <location>
        <begin position="534"/>
        <end position="551"/>
    </location>
</feature>
<dbReference type="GO" id="GO:0005886">
    <property type="term" value="C:plasma membrane"/>
    <property type="evidence" value="ECO:0007669"/>
    <property type="project" value="UniProtKB-SubCell"/>
</dbReference>
<proteinExistence type="inferred from homology"/>
<organism evidence="9">
    <name type="scientific">freshwater metagenome</name>
    <dbReference type="NCBI Taxonomy" id="449393"/>
    <lineage>
        <taxon>unclassified sequences</taxon>
        <taxon>metagenomes</taxon>
        <taxon>ecological metagenomes</taxon>
    </lineage>
</organism>
<sequence>MFLNKTYRFWTALIAMVLSTAVAGAMFFLSATTNEETAPESGAPTASEAAEVARISAEFPDSAGTSIFLVFTKSSELSDGDITTINENVADIYAAHTDIEVAIPVLVSDDGTTVSAIIPLDKTNVVDDQEERYNDIRDTAETGLAGVDLYLSGPEGFAIDISNVFAGADVTLLIVTASVVVVLLLITYRSPILWIVPLLVVGLADGLAGAMAKKAADMLGGQLDASTTGILSVLVFGAGTNYALLIISRYREELLKFESRADAMAKAVRGTAPAILASGGTVLVVMAVLLFAQLDSSRNLGLAGFVGIAVAMISGIVVLPFALVLWPRWIFWPLTPKFGTKPKRESMWARAGKAISRRPVLFSIGSALLAIGLALPALGIQTGLTANERFLTKPGAVTGIEILSDKFEQFQGSGFTIMASEGDVDEVQAYLEDNKDLLVEIPAPPVFAAPPIPGVVIAPTPEPEPTYSTVGETNDGWTQITATLDFTAESDGAKNAISTFRTGLDSVGDGLALVGGGDAEVLDTELAIDADQKLVFPSVLAVVFIILVLVLRSLVAPAILLATVVASYFAAIGTSWLLFQNIWGFPALDGNVIVLSFLFLVALGIDYNMFLMTRVKEESEIVVNGKPVGIKQGMVTALGATGGVITSAGVLLAAVFAVLGVLPLITLTQIGVIVCVGVLLDTLLVRTVVVPSLTFLVGERMWWPRKTGVSSK</sequence>
<reference evidence="9" key="1">
    <citation type="submission" date="2020-05" db="EMBL/GenBank/DDBJ databases">
        <authorList>
            <person name="Chiriac C."/>
            <person name="Salcher M."/>
            <person name="Ghai R."/>
            <person name="Kavagutti S V."/>
        </authorList>
    </citation>
    <scope>NUCLEOTIDE SEQUENCE</scope>
</reference>
<dbReference type="InterPro" id="IPR000731">
    <property type="entry name" value="SSD"/>
</dbReference>
<dbReference type="InterPro" id="IPR004869">
    <property type="entry name" value="MMPL_dom"/>
</dbReference>
<feature type="transmembrane region" description="Helical" evidence="7">
    <location>
        <begin position="192"/>
        <end position="210"/>
    </location>
</feature>
<dbReference type="AlphaFoldDB" id="A0A6J6ETW3"/>
<accession>A0A6J6ETW3</accession>
<keyword evidence="6 7" id="KW-0472">Membrane</keyword>
<evidence type="ECO:0000256" key="4">
    <source>
        <dbReference type="ARBA" id="ARBA00022692"/>
    </source>
</evidence>
<dbReference type="PANTHER" id="PTHR33406">
    <property type="entry name" value="MEMBRANE PROTEIN MJ1562-RELATED"/>
    <property type="match status" value="1"/>
</dbReference>
<evidence type="ECO:0000256" key="2">
    <source>
        <dbReference type="ARBA" id="ARBA00010157"/>
    </source>
</evidence>
<feature type="transmembrane region" description="Helical" evidence="7">
    <location>
        <begin position="300"/>
        <end position="326"/>
    </location>
</feature>
<evidence type="ECO:0000256" key="7">
    <source>
        <dbReference type="SAM" id="Phobius"/>
    </source>
</evidence>
<feature type="domain" description="SSD" evidence="8">
    <location>
        <begin position="561"/>
        <end position="695"/>
    </location>
</feature>
<dbReference type="InterPro" id="IPR050545">
    <property type="entry name" value="Mycobact_MmpL"/>
</dbReference>
<keyword evidence="5 7" id="KW-1133">Transmembrane helix</keyword>
<dbReference type="Pfam" id="PF03176">
    <property type="entry name" value="MMPL"/>
    <property type="match status" value="2"/>
</dbReference>
<keyword evidence="4 7" id="KW-0812">Transmembrane</keyword>
<feature type="transmembrane region" description="Helical" evidence="7">
    <location>
        <begin position="634"/>
        <end position="664"/>
    </location>
</feature>
<evidence type="ECO:0000313" key="9">
    <source>
        <dbReference type="EMBL" id="CAB4578769.1"/>
    </source>
</evidence>